<dbReference type="EMBL" id="AZJT01000045">
    <property type="protein sequence ID" value="ETW89644.1"/>
    <property type="molecule type" value="Genomic_DNA"/>
</dbReference>
<reference evidence="2" key="1">
    <citation type="submission" date="2013-12" db="EMBL/GenBank/DDBJ databases">
        <title>Genome sequences of Streptococcus thermophilus strains MTH17CL396 and M17PTZA496 isolated from Fontina cheese in Valle d'Aosta region (Italy).</title>
        <authorList>
            <person name="Treu L."/>
            <person name="Giacomini A."/>
            <person name="Corich V."/>
            <person name="Vendramin V."/>
            <person name="Bovo B."/>
        </authorList>
    </citation>
    <scope>NUCLEOTIDE SEQUENCE [LARGE SCALE GENOMIC DNA]</scope>
    <source>
        <strain evidence="2">M17PTZA496</strain>
    </source>
</reference>
<evidence type="ECO:0000313" key="2">
    <source>
        <dbReference type="Proteomes" id="UP000024559"/>
    </source>
</evidence>
<proteinExistence type="predicted"/>
<name>A0A0E2Q3Y9_STRTR</name>
<organism evidence="1 2">
    <name type="scientific">Streptococcus thermophilus M17PTZA496</name>
    <dbReference type="NCBI Taxonomy" id="1433289"/>
    <lineage>
        <taxon>Bacteria</taxon>
        <taxon>Bacillati</taxon>
        <taxon>Bacillota</taxon>
        <taxon>Bacilli</taxon>
        <taxon>Lactobacillales</taxon>
        <taxon>Streptococcaceae</taxon>
        <taxon>Streptococcus</taxon>
    </lineage>
</organism>
<gene>
    <name evidence="1" type="ORF">X841_05510</name>
</gene>
<evidence type="ECO:0000313" key="1">
    <source>
        <dbReference type="EMBL" id="ETW89644.1"/>
    </source>
</evidence>
<dbReference type="HOGENOM" id="CLU_3104578_0_0_9"/>
<dbReference type="Proteomes" id="UP000024559">
    <property type="component" value="Chromosome"/>
</dbReference>
<comment type="caution">
    <text evidence="1">The sequence shown here is derived from an EMBL/GenBank/DDBJ whole genome shotgun (WGS) entry which is preliminary data.</text>
</comment>
<dbReference type="AlphaFoldDB" id="A0A0E2Q3Y9"/>
<protein>
    <submittedName>
        <fullName evidence="1">Uncharacterized protein</fullName>
    </submittedName>
</protein>
<accession>A0A0E2Q3Y9</accession>
<dbReference type="PATRIC" id="fig|1433289.7.peg.1120"/>
<sequence length="54" mass="5760">MEDITMQVSDAIAQIELAEEEVVSSGLSIDIMEIKPSVATELIDGLKGRCPPSV</sequence>